<dbReference type="InterPro" id="IPR047160">
    <property type="entry name" value="GP183-like"/>
</dbReference>
<comment type="function">
    <text evidence="10">Orphan receptor.</text>
</comment>
<sequence length="312" mass="36281">MAYYNVTMDNSVLRNGSCSPIATPCLTWLYCIVFIGGLVGVISILFLLVKMNTRSVTTTAVVNLVVVHSVFLLTVPFRLIYLIKQTWIFGLPFCKFVSSMLHIHMYLTFLFYVVILVIRYLIFFKHKDKVEFYRKLHAVAASAGLWLLVIVIIVPLVVSQYGSKEKYNEQDCFTFHRELARKYAQVINYIIIVIVTATAVILLVFQVFIIISMVRKIRHSLLSHQEFWAQLKNLFFIGVIFFCFLPYQFFRIYYLQVVAHSHDCDSNAAAYYNEIFLSITAISCFDLLLFVFGGSHWFKQKMIDLWNCLLCH</sequence>
<dbReference type="GO" id="GO:0004930">
    <property type="term" value="F:G protein-coupled receptor activity"/>
    <property type="evidence" value="ECO:0007669"/>
    <property type="project" value="UniProtKB-KW"/>
</dbReference>
<dbReference type="RefSeq" id="XP_007948298.1">
    <property type="nucleotide sequence ID" value="XM_007950107.1"/>
</dbReference>
<keyword evidence="2" id="KW-1003">Cell membrane</keyword>
<organism evidence="15 16">
    <name type="scientific">Orycteropus afer afer</name>
    <dbReference type="NCBI Taxonomy" id="1230840"/>
    <lineage>
        <taxon>Eukaryota</taxon>
        <taxon>Metazoa</taxon>
        <taxon>Chordata</taxon>
        <taxon>Craniata</taxon>
        <taxon>Vertebrata</taxon>
        <taxon>Euteleostomi</taxon>
        <taxon>Mammalia</taxon>
        <taxon>Eutheria</taxon>
        <taxon>Afrotheria</taxon>
        <taxon>Tubulidentata</taxon>
        <taxon>Orycteropodidae</taxon>
        <taxon>Orycteropus</taxon>
    </lineage>
</organism>
<dbReference type="SUPFAM" id="SSF81321">
    <property type="entry name" value="Family A G protein-coupled receptor-like"/>
    <property type="match status" value="1"/>
</dbReference>
<evidence type="ECO:0000256" key="4">
    <source>
        <dbReference type="ARBA" id="ARBA00022989"/>
    </source>
</evidence>
<evidence type="ECO:0000313" key="16">
    <source>
        <dbReference type="RefSeq" id="XP_007948298.1"/>
    </source>
</evidence>
<feature type="transmembrane region" description="Helical" evidence="13">
    <location>
        <begin position="61"/>
        <end position="83"/>
    </location>
</feature>
<accession>A0A8B7AJY1</accession>
<keyword evidence="15" id="KW-1185">Reference proteome</keyword>
<feature type="transmembrane region" description="Helical" evidence="13">
    <location>
        <begin position="186"/>
        <end position="214"/>
    </location>
</feature>
<evidence type="ECO:0000256" key="6">
    <source>
        <dbReference type="ARBA" id="ARBA00023136"/>
    </source>
</evidence>
<dbReference type="PROSITE" id="PS50262">
    <property type="entry name" value="G_PROTEIN_RECEP_F1_2"/>
    <property type="match status" value="1"/>
</dbReference>
<evidence type="ECO:0000256" key="8">
    <source>
        <dbReference type="ARBA" id="ARBA00023180"/>
    </source>
</evidence>
<dbReference type="PANTHER" id="PTHR24237:SF35">
    <property type="entry name" value="G-PROTEIN COUPLED RECEPTOR 141-RELATED"/>
    <property type="match status" value="1"/>
</dbReference>
<dbReference type="GO" id="GO:0005886">
    <property type="term" value="C:plasma membrane"/>
    <property type="evidence" value="ECO:0007669"/>
    <property type="project" value="UniProtKB-SubCell"/>
</dbReference>
<dbReference type="FunFam" id="1.20.1070.10:FF:000250">
    <property type="entry name" value="probable G-protein coupled receptor 141"/>
    <property type="match status" value="1"/>
</dbReference>
<dbReference type="Pfam" id="PF00001">
    <property type="entry name" value="7tm_1"/>
    <property type="match status" value="1"/>
</dbReference>
<dbReference type="Gene3D" id="1.20.1070.10">
    <property type="entry name" value="Rhodopsin 7-helix transmembrane proteins"/>
    <property type="match status" value="1"/>
</dbReference>
<feature type="transmembrane region" description="Helical" evidence="13">
    <location>
        <begin position="27"/>
        <end position="49"/>
    </location>
</feature>
<keyword evidence="7 16" id="KW-0675">Receptor</keyword>
<evidence type="ECO:0000256" key="11">
    <source>
        <dbReference type="ARBA" id="ARBA00068715"/>
    </source>
</evidence>
<dbReference type="PANTHER" id="PTHR24237">
    <property type="entry name" value="G-PROTEIN COUPLED RECEPTOR"/>
    <property type="match status" value="1"/>
</dbReference>
<gene>
    <name evidence="16" type="primary">LOC103204879</name>
</gene>
<feature type="transmembrane region" description="Helical" evidence="13">
    <location>
        <begin position="275"/>
        <end position="293"/>
    </location>
</feature>
<evidence type="ECO:0000256" key="13">
    <source>
        <dbReference type="SAM" id="Phobius"/>
    </source>
</evidence>
<dbReference type="GO" id="GO:0008142">
    <property type="term" value="F:oxysterol binding"/>
    <property type="evidence" value="ECO:0007669"/>
    <property type="project" value="InterPro"/>
</dbReference>
<feature type="transmembrane region" description="Helical" evidence="13">
    <location>
        <begin position="103"/>
        <end position="124"/>
    </location>
</feature>
<evidence type="ECO:0000256" key="12">
    <source>
        <dbReference type="ARBA" id="ARBA00078373"/>
    </source>
</evidence>
<evidence type="ECO:0000256" key="5">
    <source>
        <dbReference type="ARBA" id="ARBA00023040"/>
    </source>
</evidence>
<evidence type="ECO:0000313" key="15">
    <source>
        <dbReference type="Proteomes" id="UP000694850"/>
    </source>
</evidence>
<evidence type="ECO:0000256" key="2">
    <source>
        <dbReference type="ARBA" id="ARBA00022475"/>
    </source>
</evidence>
<evidence type="ECO:0000256" key="10">
    <source>
        <dbReference type="ARBA" id="ARBA00035627"/>
    </source>
</evidence>
<dbReference type="InterPro" id="IPR017452">
    <property type="entry name" value="GPCR_Rhodpsn_7TM"/>
</dbReference>
<feature type="domain" description="G-protein coupled receptors family 1 profile" evidence="14">
    <location>
        <begin position="39"/>
        <end position="290"/>
    </location>
</feature>
<dbReference type="Proteomes" id="UP000694850">
    <property type="component" value="Unplaced"/>
</dbReference>
<protein>
    <recommendedName>
        <fullName evidence="11">Probable G-protein coupled receptor 141</fullName>
    </recommendedName>
    <alternativeName>
        <fullName evidence="12">G-protein coupled receptor PGR13</fullName>
    </alternativeName>
</protein>
<feature type="transmembrane region" description="Helical" evidence="13">
    <location>
        <begin position="234"/>
        <end position="255"/>
    </location>
</feature>
<name>A0A8B7AJY1_ORYAF</name>
<keyword evidence="4 13" id="KW-1133">Transmembrane helix</keyword>
<keyword evidence="8" id="KW-0325">Glycoprotein</keyword>
<evidence type="ECO:0000256" key="9">
    <source>
        <dbReference type="ARBA" id="ARBA00023224"/>
    </source>
</evidence>
<evidence type="ECO:0000256" key="7">
    <source>
        <dbReference type="ARBA" id="ARBA00023170"/>
    </source>
</evidence>
<dbReference type="AlphaFoldDB" id="A0A8B7AJY1"/>
<dbReference type="InterPro" id="IPR000276">
    <property type="entry name" value="GPCR_Rhodpsn"/>
</dbReference>
<feature type="transmembrane region" description="Helical" evidence="13">
    <location>
        <begin position="136"/>
        <end position="158"/>
    </location>
</feature>
<keyword evidence="5" id="KW-0297">G-protein coupled receptor</keyword>
<keyword evidence="6 13" id="KW-0472">Membrane</keyword>
<evidence type="ECO:0000259" key="14">
    <source>
        <dbReference type="PROSITE" id="PS50262"/>
    </source>
</evidence>
<dbReference type="PRINTS" id="PR00237">
    <property type="entry name" value="GPCRRHODOPSN"/>
</dbReference>
<keyword evidence="3 13" id="KW-0812">Transmembrane</keyword>
<evidence type="ECO:0000256" key="3">
    <source>
        <dbReference type="ARBA" id="ARBA00022692"/>
    </source>
</evidence>
<dbReference type="GeneID" id="103204879"/>
<proteinExistence type="predicted"/>
<dbReference type="OrthoDB" id="9947118at2759"/>
<evidence type="ECO:0000256" key="1">
    <source>
        <dbReference type="ARBA" id="ARBA00004651"/>
    </source>
</evidence>
<keyword evidence="9" id="KW-0807">Transducer</keyword>
<comment type="subcellular location">
    <subcellularLocation>
        <location evidence="1">Cell membrane</location>
        <topology evidence="1">Multi-pass membrane protein</topology>
    </subcellularLocation>
</comment>
<reference evidence="16" key="1">
    <citation type="submission" date="2025-08" db="UniProtKB">
        <authorList>
            <consortium name="RefSeq"/>
        </authorList>
    </citation>
    <scope>IDENTIFICATION</scope>
</reference>